<dbReference type="EMBL" id="MK618715">
    <property type="protein sequence ID" value="QBQ72221.1"/>
    <property type="molecule type" value="Genomic_DNA"/>
</dbReference>
<evidence type="ECO:0000313" key="1">
    <source>
        <dbReference type="EMBL" id="QBQ72221.1"/>
    </source>
</evidence>
<reference evidence="2" key="1">
    <citation type="submission" date="2019-03" db="EMBL/GenBank/DDBJ databases">
        <authorList>
            <person name="Bockoven R."/>
            <person name="Gutierrez J."/>
            <person name="Newkirk H."/>
            <person name="Liu M."/>
            <person name="Ramsey J."/>
            <person name="Cahill J."/>
        </authorList>
    </citation>
    <scope>NUCLEOTIDE SEQUENCE [LARGE SCALE GENOMIC DNA]</scope>
</reference>
<gene>
    <name evidence="1" type="ORF">CPT_Parlo_072</name>
</gene>
<organism evidence="1 2">
    <name type="scientific">Serratia phage Parlo</name>
    <dbReference type="NCBI Taxonomy" id="2557554"/>
    <lineage>
        <taxon>Viruses</taxon>
        <taxon>Duplodnaviria</taxon>
        <taxon>Heunggongvirae</taxon>
        <taxon>Uroviricota</taxon>
        <taxon>Caudoviricetes</taxon>
        <taxon>Parlovirus</taxon>
        <taxon>Parlovirus parlo</taxon>
    </lineage>
</organism>
<evidence type="ECO:0000313" key="2">
    <source>
        <dbReference type="Proteomes" id="UP000307326"/>
    </source>
</evidence>
<keyword evidence="2" id="KW-1185">Reference proteome</keyword>
<protein>
    <submittedName>
        <fullName evidence="1">Uncharacterized protein</fullName>
    </submittedName>
</protein>
<dbReference type="Proteomes" id="UP000307326">
    <property type="component" value="Segment"/>
</dbReference>
<sequence>MDASAVTVYPIDDIPMGNLQDVLGTIYGKAKYAADGVGAAIYKAEQAQATADTIQGQAQWAADKVGFLHYHLVQLGGQVGYTVPPL</sequence>
<accession>A0A482MFM4</accession>
<proteinExistence type="predicted"/>
<name>A0A482MFM4_9CAUD</name>